<proteinExistence type="predicted"/>
<protein>
    <submittedName>
        <fullName evidence="2">Uncharacterized protein</fullName>
    </submittedName>
</protein>
<dbReference type="Proteomes" id="UP001152320">
    <property type="component" value="Chromosome 21"/>
</dbReference>
<feature type="region of interest" description="Disordered" evidence="1">
    <location>
        <begin position="34"/>
        <end position="56"/>
    </location>
</feature>
<keyword evidence="3" id="KW-1185">Reference proteome</keyword>
<evidence type="ECO:0000313" key="2">
    <source>
        <dbReference type="EMBL" id="KAJ8021711.1"/>
    </source>
</evidence>
<dbReference type="EMBL" id="JAIZAY010000021">
    <property type="protein sequence ID" value="KAJ8021711.1"/>
    <property type="molecule type" value="Genomic_DNA"/>
</dbReference>
<organism evidence="2 3">
    <name type="scientific">Holothuria leucospilota</name>
    <name type="common">Black long sea cucumber</name>
    <name type="synonym">Mertensiothuria leucospilota</name>
    <dbReference type="NCBI Taxonomy" id="206669"/>
    <lineage>
        <taxon>Eukaryota</taxon>
        <taxon>Metazoa</taxon>
        <taxon>Echinodermata</taxon>
        <taxon>Eleutherozoa</taxon>
        <taxon>Echinozoa</taxon>
        <taxon>Holothuroidea</taxon>
        <taxon>Aspidochirotacea</taxon>
        <taxon>Aspidochirotida</taxon>
        <taxon>Holothuriidae</taxon>
        <taxon>Holothuria</taxon>
    </lineage>
</organism>
<evidence type="ECO:0000256" key="1">
    <source>
        <dbReference type="SAM" id="MobiDB-lite"/>
    </source>
</evidence>
<accession>A0A9Q1BBE9</accession>
<evidence type="ECO:0000313" key="3">
    <source>
        <dbReference type="Proteomes" id="UP001152320"/>
    </source>
</evidence>
<gene>
    <name evidence="2" type="ORF">HOLleu_38993</name>
</gene>
<reference evidence="2" key="1">
    <citation type="submission" date="2021-10" db="EMBL/GenBank/DDBJ databases">
        <title>Tropical sea cucumber genome reveals ecological adaptation and Cuvierian tubules defense mechanism.</title>
        <authorList>
            <person name="Chen T."/>
        </authorList>
    </citation>
    <scope>NUCLEOTIDE SEQUENCE</scope>
    <source>
        <strain evidence="2">Nanhai2018</strain>
        <tissue evidence="2">Muscle</tissue>
    </source>
</reference>
<name>A0A9Q1BBE9_HOLLE</name>
<dbReference type="AlphaFoldDB" id="A0A9Q1BBE9"/>
<sequence length="87" mass="9773">MGRSTTNSLVVCSTRQVVFLNHLPASQPPLDLSLHSLPKVPSKDTETNHYSQTNYRKPPLDFLYKVTRRSSRKHILNAVSPTQGGEK</sequence>
<comment type="caution">
    <text evidence="2">The sequence shown here is derived from an EMBL/GenBank/DDBJ whole genome shotgun (WGS) entry which is preliminary data.</text>
</comment>